<accession>G5JYC6</accession>
<protein>
    <submittedName>
        <fullName evidence="1">Uncharacterized protein</fullName>
    </submittedName>
</protein>
<name>G5JYC6_9STRE</name>
<dbReference type="AlphaFoldDB" id="G5JYC6"/>
<sequence length="40" mass="4651">MAVDKYFVKNFKKSCGYSWLFFILSGQAGCKDAKKDRLKK</sequence>
<keyword evidence="2" id="KW-1185">Reference proteome</keyword>
<proteinExistence type="predicted"/>
<reference evidence="1 2" key="1">
    <citation type="journal article" date="2014" name="Int. J. Syst. Evol. Microbiol.">
        <title>Phylogenomics and the dynamic genome evolution of the genus Streptococcus.</title>
        <authorList>
            <consortium name="The Broad Institute Genome Sequencing Platform"/>
            <person name="Richards V.P."/>
            <person name="Palmer S.R."/>
            <person name="Pavinski Bitar P.D."/>
            <person name="Qin X."/>
            <person name="Weinstock G.M."/>
            <person name="Highlander S.K."/>
            <person name="Town C.D."/>
            <person name="Burne R.A."/>
            <person name="Stanhope M.J."/>
        </authorList>
    </citation>
    <scope>NUCLEOTIDE SEQUENCE [LARGE SCALE GENOMIC DNA]</scope>
    <source>
        <strain evidence="1 2">NCTC 11558</strain>
    </source>
</reference>
<evidence type="ECO:0000313" key="1">
    <source>
        <dbReference type="EMBL" id="EHJ52160.1"/>
    </source>
</evidence>
<dbReference type="STRING" id="764298.STRMA_0187"/>
<organism evidence="1 2">
    <name type="scientific">Streptococcus macacae NCTC 11558</name>
    <dbReference type="NCBI Taxonomy" id="764298"/>
    <lineage>
        <taxon>Bacteria</taxon>
        <taxon>Bacillati</taxon>
        <taxon>Bacillota</taxon>
        <taxon>Bacilli</taxon>
        <taxon>Lactobacillales</taxon>
        <taxon>Streptococcaceae</taxon>
        <taxon>Streptococcus</taxon>
    </lineage>
</organism>
<gene>
    <name evidence="1" type="ORF">STRMA_0187</name>
</gene>
<evidence type="ECO:0000313" key="2">
    <source>
        <dbReference type="Proteomes" id="UP000003573"/>
    </source>
</evidence>
<dbReference type="EMBL" id="AEUW02000001">
    <property type="protein sequence ID" value="EHJ52160.1"/>
    <property type="molecule type" value="Genomic_DNA"/>
</dbReference>
<comment type="caution">
    <text evidence="1">The sequence shown here is derived from an EMBL/GenBank/DDBJ whole genome shotgun (WGS) entry which is preliminary data.</text>
</comment>
<dbReference type="Proteomes" id="UP000003573">
    <property type="component" value="Unassembled WGS sequence"/>
</dbReference>